<dbReference type="RefSeq" id="XP_041284366.1">
    <property type="nucleotide sequence ID" value="XM_041432160.1"/>
</dbReference>
<organism evidence="1 2">
    <name type="scientific">Suillus discolor</name>
    <dbReference type="NCBI Taxonomy" id="1912936"/>
    <lineage>
        <taxon>Eukaryota</taxon>
        <taxon>Fungi</taxon>
        <taxon>Dikarya</taxon>
        <taxon>Basidiomycota</taxon>
        <taxon>Agaricomycotina</taxon>
        <taxon>Agaricomycetes</taxon>
        <taxon>Agaricomycetidae</taxon>
        <taxon>Boletales</taxon>
        <taxon>Suillineae</taxon>
        <taxon>Suillaceae</taxon>
        <taxon>Suillus</taxon>
    </lineage>
</organism>
<evidence type="ECO:0000313" key="1">
    <source>
        <dbReference type="EMBL" id="KAG2083120.1"/>
    </source>
</evidence>
<keyword evidence="2" id="KW-1185">Reference proteome</keyword>
<dbReference type="InterPro" id="IPR036397">
    <property type="entry name" value="RNaseH_sf"/>
</dbReference>
<dbReference type="GeneID" id="64694419"/>
<comment type="caution">
    <text evidence="1">The sequence shown here is derived from an EMBL/GenBank/DDBJ whole genome shotgun (WGS) entry which is preliminary data.</text>
</comment>
<dbReference type="AlphaFoldDB" id="A0A9P7JL63"/>
<sequence>KISPDVKLATIRLYKQGILHLREILECVGFSRHTFFHIQKLYECTGNVVKPRSAFTGHPRNLNLEDMAQYMPDELCFIDETSVDEHTSFWRYGHAKKSRCASMRALSIDGVIAGHVIEGSLCWKGYLHLLEHSFPQCEAYLSKHSVLVMDNTRIHHGAEICELAERFGKCHCCV</sequence>
<dbReference type="Gene3D" id="3.30.420.10">
    <property type="entry name" value="Ribonuclease H-like superfamily/Ribonuclease H"/>
    <property type="match status" value="1"/>
</dbReference>
<protein>
    <recommendedName>
        <fullName evidence="3">Tc1-like transposase DDE domain-containing protein</fullName>
    </recommendedName>
</protein>
<dbReference type="PANTHER" id="PTHR46564">
    <property type="entry name" value="TRANSPOSASE"/>
    <property type="match status" value="1"/>
</dbReference>
<evidence type="ECO:0008006" key="3">
    <source>
        <dbReference type="Google" id="ProtNLM"/>
    </source>
</evidence>
<reference evidence="1" key="1">
    <citation type="journal article" date="2020" name="New Phytol.">
        <title>Comparative genomics reveals dynamic genome evolution in host specialist ectomycorrhizal fungi.</title>
        <authorList>
            <person name="Lofgren L.A."/>
            <person name="Nguyen N.H."/>
            <person name="Vilgalys R."/>
            <person name="Ruytinx J."/>
            <person name="Liao H.L."/>
            <person name="Branco S."/>
            <person name="Kuo A."/>
            <person name="LaButti K."/>
            <person name="Lipzen A."/>
            <person name="Andreopoulos W."/>
            <person name="Pangilinan J."/>
            <person name="Riley R."/>
            <person name="Hundley H."/>
            <person name="Na H."/>
            <person name="Barry K."/>
            <person name="Grigoriev I.V."/>
            <person name="Stajich J.E."/>
            <person name="Kennedy P.G."/>
        </authorList>
    </citation>
    <scope>NUCLEOTIDE SEQUENCE</scope>
    <source>
        <strain evidence="1">FC423</strain>
    </source>
</reference>
<dbReference type="GO" id="GO:0003676">
    <property type="term" value="F:nucleic acid binding"/>
    <property type="evidence" value="ECO:0007669"/>
    <property type="project" value="InterPro"/>
</dbReference>
<feature type="non-terminal residue" evidence="1">
    <location>
        <position position="174"/>
    </location>
</feature>
<accession>A0A9P7JL63</accession>
<dbReference type="OrthoDB" id="2142724at2759"/>
<dbReference type="Proteomes" id="UP000823399">
    <property type="component" value="Unassembled WGS sequence"/>
</dbReference>
<dbReference type="EMBL" id="JABBWM010000293">
    <property type="protein sequence ID" value="KAG2083120.1"/>
    <property type="molecule type" value="Genomic_DNA"/>
</dbReference>
<name>A0A9P7JL63_9AGAM</name>
<proteinExistence type="predicted"/>
<evidence type="ECO:0000313" key="2">
    <source>
        <dbReference type="Proteomes" id="UP000823399"/>
    </source>
</evidence>
<gene>
    <name evidence="1" type="ORF">F5147DRAFT_590110</name>
</gene>
<dbReference type="PANTHER" id="PTHR46564:SF1">
    <property type="entry name" value="TRANSPOSASE"/>
    <property type="match status" value="1"/>
</dbReference>